<dbReference type="PANTHER" id="PTHR24171:SF8">
    <property type="entry name" value="BRCA1-ASSOCIATED RING DOMAIN PROTEIN 1"/>
    <property type="match status" value="1"/>
</dbReference>
<evidence type="ECO:0000256" key="1">
    <source>
        <dbReference type="ARBA" id="ARBA00022737"/>
    </source>
</evidence>
<dbReference type="SMART" id="SM00248">
    <property type="entry name" value="ANK"/>
    <property type="match status" value="4"/>
</dbReference>
<dbReference type="Pfam" id="PF12796">
    <property type="entry name" value="Ank_2"/>
    <property type="match status" value="2"/>
</dbReference>
<proteinExistence type="predicted"/>
<evidence type="ECO:0000256" key="2">
    <source>
        <dbReference type="ARBA" id="ARBA00023043"/>
    </source>
</evidence>
<sequence length="190" mass="19115">MPMDTALHKAAKDGDIDGIKDCLADKIGINEQGAQGRTALHRALGGGFDEASAFLIENGADPMVSDSLKRTSLHWAVMGPPPGNIKCCQLLFDKADGVAMLSKKTKSGSTPLHSAAVTNRSGVIPLLLEKGADQKAEDDDGLTAYDQAKAEGHTEVLALLAVNKGSGSGGASGGGGGGGDSGGGGCCILQ</sequence>
<dbReference type="PROSITE" id="PS50088">
    <property type="entry name" value="ANK_REPEAT"/>
    <property type="match status" value="2"/>
</dbReference>
<comment type="caution">
    <text evidence="4">The sequence shown here is derived from an EMBL/GenBank/DDBJ whole genome shotgun (WGS) entry which is preliminary data.</text>
</comment>
<dbReference type="InterPro" id="IPR002110">
    <property type="entry name" value="Ankyrin_rpt"/>
</dbReference>
<evidence type="ECO:0000256" key="3">
    <source>
        <dbReference type="PROSITE-ProRule" id="PRU00023"/>
    </source>
</evidence>
<keyword evidence="5" id="KW-1185">Reference proteome</keyword>
<dbReference type="PROSITE" id="PS50297">
    <property type="entry name" value="ANK_REP_REGION"/>
    <property type="match status" value="2"/>
</dbReference>
<evidence type="ECO:0000313" key="4">
    <source>
        <dbReference type="EMBL" id="KAL1519073.1"/>
    </source>
</evidence>
<feature type="repeat" description="ANK" evidence="3">
    <location>
        <begin position="35"/>
        <end position="67"/>
    </location>
</feature>
<dbReference type="InterPro" id="IPR036770">
    <property type="entry name" value="Ankyrin_rpt-contain_sf"/>
</dbReference>
<gene>
    <name evidence="4" type="ORF">AB1Y20_003340</name>
</gene>
<dbReference type="SUPFAM" id="SSF48403">
    <property type="entry name" value="Ankyrin repeat"/>
    <property type="match status" value="1"/>
</dbReference>
<dbReference type="EMBL" id="JBGBPQ010000010">
    <property type="protein sequence ID" value="KAL1519073.1"/>
    <property type="molecule type" value="Genomic_DNA"/>
</dbReference>
<evidence type="ECO:0000313" key="5">
    <source>
        <dbReference type="Proteomes" id="UP001515480"/>
    </source>
</evidence>
<dbReference type="PANTHER" id="PTHR24171">
    <property type="entry name" value="ANKYRIN REPEAT DOMAIN-CONTAINING PROTEIN 39-RELATED"/>
    <property type="match status" value="1"/>
</dbReference>
<dbReference type="Gene3D" id="1.25.40.20">
    <property type="entry name" value="Ankyrin repeat-containing domain"/>
    <property type="match status" value="1"/>
</dbReference>
<reference evidence="4 5" key="1">
    <citation type="journal article" date="2024" name="Science">
        <title>Giant polyketide synthase enzymes in the biosynthesis of giant marine polyether toxins.</title>
        <authorList>
            <person name="Fallon T.R."/>
            <person name="Shende V.V."/>
            <person name="Wierzbicki I.H."/>
            <person name="Pendleton A.L."/>
            <person name="Watervoot N.F."/>
            <person name="Auber R.P."/>
            <person name="Gonzalez D.J."/>
            <person name="Wisecaver J.H."/>
            <person name="Moore B.S."/>
        </authorList>
    </citation>
    <scope>NUCLEOTIDE SEQUENCE [LARGE SCALE GENOMIC DNA]</scope>
    <source>
        <strain evidence="4 5">12B1</strain>
    </source>
</reference>
<keyword evidence="1" id="KW-0677">Repeat</keyword>
<keyword evidence="2 3" id="KW-0040">ANK repeat</keyword>
<name>A0AB34JDD2_PRYPA</name>
<dbReference type="GO" id="GO:0085020">
    <property type="term" value="P:protein K6-linked ubiquitination"/>
    <property type="evidence" value="ECO:0007669"/>
    <property type="project" value="TreeGrafter"/>
</dbReference>
<dbReference type="GO" id="GO:0004842">
    <property type="term" value="F:ubiquitin-protein transferase activity"/>
    <property type="evidence" value="ECO:0007669"/>
    <property type="project" value="TreeGrafter"/>
</dbReference>
<dbReference type="AlphaFoldDB" id="A0AB34JDD2"/>
<protein>
    <submittedName>
        <fullName evidence="4">Uncharacterized protein</fullName>
    </submittedName>
</protein>
<feature type="repeat" description="ANK" evidence="3">
    <location>
        <begin position="107"/>
        <end position="139"/>
    </location>
</feature>
<accession>A0AB34JDD2</accession>
<dbReference type="Proteomes" id="UP001515480">
    <property type="component" value="Unassembled WGS sequence"/>
</dbReference>
<organism evidence="4 5">
    <name type="scientific">Prymnesium parvum</name>
    <name type="common">Toxic golden alga</name>
    <dbReference type="NCBI Taxonomy" id="97485"/>
    <lineage>
        <taxon>Eukaryota</taxon>
        <taxon>Haptista</taxon>
        <taxon>Haptophyta</taxon>
        <taxon>Prymnesiophyceae</taxon>
        <taxon>Prymnesiales</taxon>
        <taxon>Prymnesiaceae</taxon>
        <taxon>Prymnesium</taxon>
    </lineage>
</organism>